<dbReference type="AlphaFoldDB" id="A0A087BPM8"/>
<dbReference type="STRING" id="1693.BMIN_0690"/>
<sequence>MSDDSSFNLIDRQWIPVTMRDDGRECEMSIAQVLEDADSILQIEGDMPLQRFTITRFLLAIMYGTFNHDFVTKSGAHVPFGERLWRKLFQEGSHGEFARKRISSYLQRYHDRFDLFDSRQPFYQVADLHTSNNTVSGLEKLILDMPNGEPFFTTRIGEGLSTLDAAEAARWLITAQAFDPSGIKSGAVGDDRVTNNKGFPIGTAWCGNLGGFLVEGESLWQTLMLNFVSEEVLGNTYPGITWANDKPAWERPALTSAIEVGYDQSKESAGATRYFHGPATLLTWQSRRIRLSHQGEVVDGVVLANGDRIKPQNAYCYEMMSGWRRSEAQKKKLGDIVYMPRLHDPARALWRGLPLLTAADSDGASVNGPADYLRPFVLDWLTKLKISDVPVRLHAYGVSYGPQEAVVDSTIDDALDLNLVVLTTTNPHMGQMIKSAVDMADQGVSAFRYFAATVAQAQGLDVSAPRKNSGDIAYSAFDRAFRDWVRQIDSETDLTSARDAWSEQAKSLLLRLERKYMDRVSPRGMVGRTIPRKDSRTGVVSTRHVSAAAADMWFRKQLNRIFVGDGGYVESATEGR</sequence>
<dbReference type="eggNOG" id="COG1203">
    <property type="taxonomic scope" value="Bacteria"/>
</dbReference>
<reference evidence="1 2" key="1">
    <citation type="submission" date="2014-03" db="EMBL/GenBank/DDBJ databases">
        <title>Genomics of Bifidobacteria.</title>
        <authorList>
            <person name="Ventura M."/>
            <person name="Milani C."/>
            <person name="Lugli G.A."/>
        </authorList>
    </citation>
    <scope>NUCLEOTIDE SEQUENCE [LARGE SCALE GENOMIC DNA]</scope>
    <source>
        <strain evidence="1 2">LMG 11592</strain>
    </source>
</reference>
<proteinExistence type="predicted"/>
<dbReference type="CDD" id="cd09729">
    <property type="entry name" value="Cse1_I-E"/>
    <property type="match status" value="1"/>
</dbReference>
<evidence type="ECO:0000313" key="2">
    <source>
        <dbReference type="Proteomes" id="UP000029014"/>
    </source>
</evidence>
<keyword evidence="2" id="KW-1185">Reference proteome</keyword>
<dbReference type="Gene3D" id="1.10.132.100">
    <property type="match status" value="1"/>
</dbReference>
<dbReference type="EMBL" id="JGZD01000008">
    <property type="protein sequence ID" value="KFI72978.1"/>
    <property type="molecule type" value="Genomic_DNA"/>
</dbReference>
<comment type="caution">
    <text evidence="1">The sequence shown here is derived from an EMBL/GenBank/DDBJ whole genome shotgun (WGS) entry which is preliminary data.</text>
</comment>
<dbReference type="InterPro" id="IPR013381">
    <property type="entry name" value="CRISPR-assoc_prot_Cse1"/>
</dbReference>
<accession>A0A087BPM8</accession>
<name>A0A087BPM8_9BIFI</name>
<evidence type="ECO:0000313" key="1">
    <source>
        <dbReference type="EMBL" id="KFI72978.1"/>
    </source>
</evidence>
<dbReference type="RefSeq" id="WP_022861872.1">
    <property type="nucleotide sequence ID" value="NZ_JGZD01000008.1"/>
</dbReference>
<protein>
    <recommendedName>
        <fullName evidence="3">CRISPR-associated Cse1 family protein</fullName>
    </recommendedName>
</protein>
<organism evidence="1 2">
    <name type="scientific">Bifidobacterium minimum</name>
    <dbReference type="NCBI Taxonomy" id="1693"/>
    <lineage>
        <taxon>Bacteria</taxon>
        <taxon>Bacillati</taxon>
        <taxon>Actinomycetota</taxon>
        <taxon>Actinomycetes</taxon>
        <taxon>Bifidobacteriales</taxon>
        <taxon>Bifidobacteriaceae</taxon>
        <taxon>Bifidobacterium</taxon>
    </lineage>
</organism>
<dbReference type="Pfam" id="PF09481">
    <property type="entry name" value="CRISPR_Cse1"/>
    <property type="match status" value="1"/>
</dbReference>
<dbReference type="Proteomes" id="UP000029014">
    <property type="component" value="Unassembled WGS sequence"/>
</dbReference>
<evidence type="ECO:0008006" key="3">
    <source>
        <dbReference type="Google" id="ProtNLM"/>
    </source>
</evidence>
<gene>
    <name evidence="1" type="ORF">BMIN_0690</name>
</gene>
<dbReference type="NCBIfam" id="TIGR02547">
    <property type="entry name" value="casA_cse1"/>
    <property type="match status" value="1"/>
</dbReference>